<dbReference type="PATRIC" id="fig|1486262.3.peg.4235"/>
<reference evidence="1 2" key="1">
    <citation type="journal article" date="2015" name="Genome Announc.">
        <title>Complete genome sequence of Martelella endophytica YC6887, which has antifungal activity associated with a halophyte.</title>
        <authorList>
            <person name="Khan A."/>
            <person name="Khan H."/>
            <person name="Chung E.J."/>
            <person name="Hossain M.T."/>
            <person name="Chung Y.R."/>
        </authorList>
    </citation>
    <scope>NUCLEOTIDE SEQUENCE [LARGE SCALE GENOMIC DNA]</scope>
    <source>
        <strain evidence="1">YC6887</strain>
    </source>
</reference>
<organism evidence="1 2">
    <name type="scientific">Martelella endophytica</name>
    <dbReference type="NCBI Taxonomy" id="1486262"/>
    <lineage>
        <taxon>Bacteria</taxon>
        <taxon>Pseudomonadati</taxon>
        <taxon>Pseudomonadota</taxon>
        <taxon>Alphaproteobacteria</taxon>
        <taxon>Hyphomicrobiales</taxon>
        <taxon>Aurantimonadaceae</taxon>
        <taxon>Martelella</taxon>
    </lineage>
</organism>
<evidence type="ECO:0000313" key="1">
    <source>
        <dbReference type="EMBL" id="AJY47510.1"/>
    </source>
</evidence>
<gene>
    <name evidence="1" type="ORF">TM49_20495</name>
</gene>
<dbReference type="Proteomes" id="UP000032611">
    <property type="component" value="Chromosome"/>
</dbReference>
<proteinExistence type="predicted"/>
<name>A0A0D5LU65_MAREN</name>
<dbReference type="HOGENOM" id="CLU_2862529_0_0_5"/>
<evidence type="ECO:0000313" key="2">
    <source>
        <dbReference type="Proteomes" id="UP000032611"/>
    </source>
</evidence>
<accession>A0A0D5LU65</accession>
<dbReference type="KEGG" id="mey:TM49_20495"/>
<dbReference type="RefSeq" id="WP_045683943.1">
    <property type="nucleotide sequence ID" value="NZ_CP010803.1"/>
</dbReference>
<dbReference type="EMBL" id="CP010803">
    <property type="protein sequence ID" value="AJY47510.1"/>
    <property type="molecule type" value="Genomic_DNA"/>
</dbReference>
<protein>
    <submittedName>
        <fullName evidence="1">Uncharacterized protein</fullName>
    </submittedName>
</protein>
<sequence>MAYTQADRHHWQMNTIVRPAADASIAEVVAVCELCGTVRRYDLSKTTEQMIIGGTCPKTSPEPA</sequence>
<keyword evidence="2" id="KW-1185">Reference proteome</keyword>
<dbReference type="AlphaFoldDB" id="A0A0D5LU65"/>
<dbReference type="OrthoDB" id="9862412at2"/>